<dbReference type="InterPro" id="IPR027394">
    <property type="entry name" value="Cytochrome-c3_hydrogenase_C"/>
</dbReference>
<dbReference type="GO" id="GO:0009055">
    <property type="term" value="F:electron transfer activity"/>
    <property type="evidence" value="ECO:0007669"/>
    <property type="project" value="TreeGrafter"/>
</dbReference>
<keyword evidence="6 11" id="KW-0479">Metal-binding</keyword>
<dbReference type="Pfam" id="PF01058">
    <property type="entry name" value="Oxidored_q6"/>
    <property type="match status" value="1"/>
</dbReference>
<evidence type="ECO:0000256" key="9">
    <source>
        <dbReference type="ARBA" id="ARBA00023004"/>
    </source>
</evidence>
<evidence type="ECO:0000256" key="5">
    <source>
        <dbReference type="ARBA" id="ARBA00022485"/>
    </source>
</evidence>
<dbReference type="GO" id="GO:0009061">
    <property type="term" value="P:anaerobic respiration"/>
    <property type="evidence" value="ECO:0007669"/>
    <property type="project" value="TreeGrafter"/>
</dbReference>
<dbReference type="Gene3D" id="4.10.480.10">
    <property type="entry name" value="Cytochrome-c3 hydrogenase, C-terminal domain"/>
    <property type="match status" value="1"/>
</dbReference>
<organism evidence="14 15">
    <name type="scientific">Nitratifractor salsuginis (strain DSM 16511 / JCM 12458 / E9I37-1)</name>
    <dbReference type="NCBI Taxonomy" id="749222"/>
    <lineage>
        <taxon>Bacteria</taxon>
        <taxon>Pseudomonadati</taxon>
        <taxon>Campylobacterota</taxon>
        <taxon>Epsilonproteobacteria</taxon>
        <taxon>Campylobacterales</taxon>
        <taxon>Sulfurovaceae</taxon>
        <taxon>Nitratifractor</taxon>
    </lineage>
</organism>
<dbReference type="InterPro" id="IPR037024">
    <property type="entry name" value="NiFe_Hase_small_N_sf"/>
</dbReference>
<keyword evidence="15" id="KW-1185">Reference proteome</keyword>
<evidence type="ECO:0000259" key="13">
    <source>
        <dbReference type="Pfam" id="PF14720"/>
    </source>
</evidence>
<evidence type="ECO:0000256" key="6">
    <source>
        <dbReference type="ARBA" id="ARBA00022723"/>
    </source>
</evidence>
<dbReference type="GO" id="GO:0044569">
    <property type="term" value="C:[Ni-Fe] hydrogenase complex"/>
    <property type="evidence" value="ECO:0007669"/>
    <property type="project" value="TreeGrafter"/>
</dbReference>
<dbReference type="PIRSF" id="PIRSF000310">
    <property type="entry name" value="NiFe_hyd_ssu"/>
    <property type="match status" value="1"/>
</dbReference>
<dbReference type="eggNOG" id="COG1740">
    <property type="taxonomic scope" value="Bacteria"/>
</dbReference>
<dbReference type="Pfam" id="PF14720">
    <property type="entry name" value="NiFe_hyd_SSU_C"/>
    <property type="match status" value="1"/>
</dbReference>
<comment type="cofactor">
    <cofactor evidence="1">
        <name>[4Fe-4S] cluster</name>
        <dbReference type="ChEBI" id="CHEBI:49883"/>
    </cofactor>
</comment>
<comment type="subcellular location">
    <subcellularLocation>
        <location evidence="2">Cell envelope</location>
    </subcellularLocation>
</comment>
<dbReference type="GO" id="GO:0046872">
    <property type="term" value="F:metal ion binding"/>
    <property type="evidence" value="ECO:0007669"/>
    <property type="project" value="UniProtKB-KW"/>
</dbReference>
<evidence type="ECO:0000259" key="12">
    <source>
        <dbReference type="Pfam" id="PF01058"/>
    </source>
</evidence>
<comment type="subunit">
    <text evidence="4">Heterodimer of a large and a small subunit.</text>
</comment>
<feature type="binding site" evidence="11">
    <location>
        <position position="231"/>
    </location>
    <ligand>
        <name>[3Fe-4S] cluster</name>
        <dbReference type="ChEBI" id="CHEBI:21137"/>
    </ligand>
</feature>
<protein>
    <submittedName>
        <fullName evidence="14">Ni-Fe hydrogenase, small subunit</fullName>
    </submittedName>
</protein>
<feature type="binding site" evidence="11">
    <location>
        <position position="204"/>
    </location>
    <ligand>
        <name>[4Fe-4S] cluster</name>
        <dbReference type="ChEBI" id="CHEBI:49883"/>
        <label>2</label>
    </ligand>
</feature>
<feature type="binding site" evidence="11">
    <location>
        <position position="213"/>
    </location>
    <ligand>
        <name>[3Fe-4S] cluster</name>
        <dbReference type="ChEBI" id="CHEBI:21137"/>
    </ligand>
</feature>
<dbReference type="STRING" id="749222.Nitsa_0071"/>
<keyword evidence="8" id="KW-0560">Oxidoreductase</keyword>
<evidence type="ECO:0000256" key="1">
    <source>
        <dbReference type="ARBA" id="ARBA00001966"/>
    </source>
</evidence>
<dbReference type="RefSeq" id="WP_013553041.1">
    <property type="nucleotide sequence ID" value="NC_014935.1"/>
</dbReference>
<reference evidence="15" key="2">
    <citation type="submission" date="2011-01" db="EMBL/GenBank/DDBJ databases">
        <title>The complete genome of Nitratifractor salsuginis DSM 16511.</title>
        <authorList>
            <consortium name="US DOE Joint Genome Institute (JGI-PGF)"/>
            <person name="Lucas S."/>
            <person name="Copeland A."/>
            <person name="Lapidus A."/>
            <person name="Bruce D."/>
            <person name="Goodwin L."/>
            <person name="Pitluck S."/>
            <person name="Kyrpides N."/>
            <person name="Mavromatis K."/>
            <person name="Ivanova N."/>
            <person name="Mikhailova N."/>
            <person name="Zeytun A."/>
            <person name="Detter J.C."/>
            <person name="Tapia R."/>
            <person name="Han C."/>
            <person name="Land M."/>
            <person name="Hauser L."/>
            <person name="Markowitz V."/>
            <person name="Cheng J.-F."/>
            <person name="Hugenholtz P."/>
            <person name="Woyke T."/>
            <person name="Wu D."/>
            <person name="Tindall B."/>
            <person name="Schuetze A."/>
            <person name="Brambilla E."/>
            <person name="Klenk H.-P."/>
            <person name="Eisen J.A."/>
        </authorList>
    </citation>
    <scope>NUCLEOTIDE SEQUENCE [LARGE SCALE GENOMIC DNA]</scope>
    <source>
        <strain evidence="15">DSM 16511 / JCM 12458 / E9I37-1</strain>
    </source>
</reference>
<reference evidence="14 15" key="1">
    <citation type="journal article" date="2011" name="Stand. Genomic Sci.">
        <title>Complete genome sequence of Nitratifractor salsuginis type strain (E9I37-1).</title>
        <authorList>
            <person name="Anderson I."/>
            <person name="Sikorski J."/>
            <person name="Zeytun A."/>
            <person name="Nolan M."/>
            <person name="Lapidus A."/>
            <person name="Lucas S."/>
            <person name="Hammon N."/>
            <person name="Deshpande S."/>
            <person name="Cheng J.F."/>
            <person name="Tapia R."/>
            <person name="Han C."/>
            <person name="Goodwin L."/>
            <person name="Pitluck S."/>
            <person name="Liolios K."/>
            <person name="Pagani I."/>
            <person name="Ivanova N."/>
            <person name="Huntemann M."/>
            <person name="Mavromatis K."/>
            <person name="Ovchinikova G."/>
            <person name="Pati A."/>
            <person name="Chen A."/>
            <person name="Palaniappan K."/>
            <person name="Land M."/>
            <person name="Hauser L."/>
            <person name="Brambilla E.M."/>
            <person name="Ngatchou-Djao O.D."/>
            <person name="Rohde M."/>
            <person name="Tindall B.J."/>
            <person name="Goker M."/>
            <person name="Detter J.C."/>
            <person name="Woyke T."/>
            <person name="Bristow J."/>
            <person name="Eisen J.A."/>
            <person name="Markowitz V."/>
            <person name="Hugenholtz P."/>
            <person name="Klenk H.P."/>
            <person name="Kyrpides N.C."/>
        </authorList>
    </citation>
    <scope>NUCLEOTIDE SEQUENCE [LARGE SCALE GENOMIC DNA]</scope>
    <source>
        <strain evidence="15">DSM 16511 / JCM 12458 / E9I37-1</strain>
    </source>
</reference>
<dbReference type="InterPro" id="IPR001821">
    <property type="entry name" value="NiFe_hydrogenase_ssu"/>
</dbReference>
<dbReference type="PANTHER" id="PTHR30013">
    <property type="entry name" value="NIFE / NIFESE HYDROGENASE SMALL SUBUNIT FAMILY MEMBER"/>
    <property type="match status" value="1"/>
</dbReference>
<evidence type="ECO:0000313" key="14">
    <source>
        <dbReference type="EMBL" id="ADV45344.1"/>
    </source>
</evidence>
<evidence type="ECO:0000256" key="11">
    <source>
        <dbReference type="PIRSR" id="PIRSR000310-1"/>
    </source>
</evidence>
<feature type="binding site" evidence="11">
    <location>
        <position position="197"/>
    </location>
    <ligand>
        <name>[4Fe-4S] cluster</name>
        <dbReference type="ChEBI" id="CHEBI:49883"/>
        <label>2</label>
    </ligand>
</feature>
<feature type="binding site" evidence="11">
    <location>
        <position position="11"/>
    </location>
    <ligand>
        <name>[4Fe-4S] cluster</name>
        <dbReference type="ChEBI" id="CHEBI:49883"/>
        <label>1</label>
    </ligand>
</feature>
<dbReference type="KEGG" id="nsa:Nitsa_0071"/>
<dbReference type="GO" id="GO:0051538">
    <property type="term" value="F:3 iron, 4 sulfur cluster binding"/>
    <property type="evidence" value="ECO:0007669"/>
    <property type="project" value="UniProtKB-KW"/>
</dbReference>
<dbReference type="EMBL" id="CP002452">
    <property type="protein sequence ID" value="ADV45344.1"/>
    <property type="molecule type" value="Genomic_DNA"/>
</dbReference>
<evidence type="ECO:0000313" key="15">
    <source>
        <dbReference type="Proteomes" id="UP000008633"/>
    </source>
</evidence>
<evidence type="ECO:0000256" key="10">
    <source>
        <dbReference type="ARBA" id="ARBA00023014"/>
    </source>
</evidence>
<keyword evidence="10 11" id="KW-0411">Iron-sulfur</keyword>
<sequence length="289" mass="33010">MRLLWLSALTCNGNAHSLLNYPNLRNWQKDFEWLYHPLLPSRYTFKEIEEGIEGCEVLIVEGTFSEELVKYRQPFKALVERYGAQARHIVTVGTCAAFGGIFAQGEEGRSGLFFRGEEPTETFEALRSKSINLPGCPIQPEVLVGTLALLKAGETLPLDRLRRPKYYYAYTVHNGCTRNEYFEYKIDEHRFGSLEGCMFYEHGCQGTFTHGSCNKILWNGLNSKTRNGQPCMGCTEPDFPRMGLWTTQKHMGIPARLPVGVPRRAYLSLAGIAKAFRIERFYKPLMEEE</sequence>
<dbReference type="SUPFAM" id="SSF56770">
    <property type="entry name" value="HydA/Nqo6-like"/>
    <property type="match status" value="1"/>
</dbReference>
<feature type="binding site" evidence="11">
    <location>
        <position position="95"/>
    </location>
    <ligand>
        <name>[4Fe-4S] cluster</name>
        <dbReference type="ChEBI" id="CHEBI:49883"/>
        <label>1</label>
    </ligand>
</feature>
<dbReference type="PANTHER" id="PTHR30013:SF5">
    <property type="entry name" value="HYDROGENASE SMALL SUBUNIT"/>
    <property type="match status" value="1"/>
</dbReference>
<feature type="domain" description="Cytochrome-c3 hydrogenase C-terminal" evidence="13">
    <location>
        <begin position="168"/>
        <end position="241"/>
    </location>
</feature>
<dbReference type="GO" id="GO:0008901">
    <property type="term" value="F:ferredoxin hydrogenase activity"/>
    <property type="evidence" value="ECO:0007669"/>
    <property type="project" value="InterPro"/>
</dbReference>
<evidence type="ECO:0000256" key="3">
    <source>
        <dbReference type="ARBA" id="ARBA00006605"/>
    </source>
</evidence>
<comment type="similarity">
    <text evidence="3">Belongs to the [NiFe]/[NiFeSe] hydrogenase small subunit family.</text>
</comment>
<evidence type="ECO:0000256" key="8">
    <source>
        <dbReference type="ARBA" id="ARBA00023002"/>
    </source>
</evidence>
<dbReference type="Proteomes" id="UP000008633">
    <property type="component" value="Chromosome"/>
</dbReference>
<feature type="binding site" evidence="11">
    <location>
        <position position="136"/>
    </location>
    <ligand>
        <name>[4Fe-4S] cluster</name>
        <dbReference type="ChEBI" id="CHEBI:49883"/>
        <label>1</label>
    </ligand>
</feature>
<evidence type="ECO:0000256" key="2">
    <source>
        <dbReference type="ARBA" id="ARBA00004196"/>
    </source>
</evidence>
<dbReference type="InterPro" id="IPR006137">
    <property type="entry name" value="NADH_UbQ_OxRdtase-like_20kDa"/>
</dbReference>
<dbReference type="InterPro" id="IPR037148">
    <property type="entry name" value="NiFe-Hase_small_C_sf"/>
</dbReference>
<gene>
    <name evidence="14" type="ordered locus">Nitsa_0071</name>
</gene>
<feature type="binding site" evidence="11">
    <location>
        <position position="176"/>
    </location>
    <ligand>
        <name>[4Fe-4S] cluster</name>
        <dbReference type="ChEBI" id="CHEBI:49883"/>
        <label>2</label>
    </ligand>
</feature>
<evidence type="ECO:0000256" key="4">
    <source>
        <dbReference type="ARBA" id="ARBA00011771"/>
    </source>
</evidence>
<keyword evidence="11" id="KW-0003">3Fe-4S</keyword>
<feature type="binding site" evidence="11">
    <location>
        <position position="234"/>
    </location>
    <ligand>
        <name>[3Fe-4S] cluster</name>
        <dbReference type="ChEBI" id="CHEBI:21137"/>
    </ligand>
</feature>
<dbReference type="GO" id="GO:0016020">
    <property type="term" value="C:membrane"/>
    <property type="evidence" value="ECO:0007669"/>
    <property type="project" value="TreeGrafter"/>
</dbReference>
<dbReference type="Gene3D" id="3.40.50.700">
    <property type="entry name" value="NADH:ubiquinone oxidoreductase-like, 20kDa subunit"/>
    <property type="match status" value="1"/>
</dbReference>
<accession>E6WY96</accession>
<keyword evidence="9 11" id="KW-0408">Iron</keyword>
<dbReference type="GO" id="GO:0009375">
    <property type="term" value="C:ferredoxin hydrogenase complex"/>
    <property type="evidence" value="ECO:0007669"/>
    <property type="project" value="InterPro"/>
</dbReference>
<dbReference type="GO" id="GO:0030313">
    <property type="term" value="C:cell envelope"/>
    <property type="evidence" value="ECO:0007669"/>
    <property type="project" value="UniProtKB-SubCell"/>
</dbReference>
<evidence type="ECO:0000256" key="7">
    <source>
        <dbReference type="ARBA" id="ARBA00022729"/>
    </source>
</evidence>
<proteinExistence type="inferred from homology"/>
<dbReference type="GO" id="GO:0051539">
    <property type="term" value="F:4 iron, 4 sulfur cluster binding"/>
    <property type="evidence" value="ECO:0007669"/>
    <property type="project" value="UniProtKB-KW"/>
</dbReference>
<dbReference type="HOGENOM" id="CLU_046107_1_0_7"/>
<dbReference type="PRINTS" id="PR00614">
    <property type="entry name" value="NIHGNASESMLL"/>
</dbReference>
<keyword evidence="7" id="KW-0732">Signal</keyword>
<keyword evidence="5 11" id="KW-0004">4Fe-4S</keyword>
<name>E6WY96_NITSE</name>
<dbReference type="AlphaFoldDB" id="E6WY96"/>
<feature type="binding site" evidence="11">
    <location>
        <position position="173"/>
    </location>
    <ligand>
        <name>[4Fe-4S] cluster</name>
        <dbReference type="ChEBI" id="CHEBI:49883"/>
        <label>2</label>
    </ligand>
</feature>
<feature type="domain" description="NADH:ubiquinone oxidoreductase-like 20kDa subunit" evidence="12">
    <location>
        <begin position="11"/>
        <end position="148"/>
    </location>
</feature>